<keyword evidence="5" id="KW-0732">Signal</keyword>
<dbReference type="SUPFAM" id="SSF49452">
    <property type="entry name" value="Starch-binding domain-like"/>
    <property type="match status" value="1"/>
</dbReference>
<dbReference type="Pfam" id="PF07715">
    <property type="entry name" value="Plug"/>
    <property type="match status" value="1"/>
</dbReference>
<evidence type="ECO:0000256" key="3">
    <source>
        <dbReference type="ARBA" id="ARBA00023237"/>
    </source>
</evidence>
<dbReference type="EMBL" id="JACOOK010000003">
    <property type="protein sequence ID" value="MBC5616715.1"/>
    <property type="molecule type" value="Genomic_DNA"/>
</dbReference>
<evidence type="ECO:0000313" key="9">
    <source>
        <dbReference type="Proteomes" id="UP000636891"/>
    </source>
</evidence>
<proteinExistence type="inferred from homology"/>
<dbReference type="Gene3D" id="2.40.170.20">
    <property type="entry name" value="TonB-dependent receptor, beta-barrel domain"/>
    <property type="match status" value="1"/>
</dbReference>
<dbReference type="InterPro" id="IPR000531">
    <property type="entry name" value="Beta-barrel_TonB"/>
</dbReference>
<organism evidence="8 9">
    <name type="scientific">Alistipes hominis</name>
    <dbReference type="NCBI Taxonomy" id="2763015"/>
    <lineage>
        <taxon>Bacteria</taxon>
        <taxon>Pseudomonadati</taxon>
        <taxon>Bacteroidota</taxon>
        <taxon>Bacteroidia</taxon>
        <taxon>Bacteroidales</taxon>
        <taxon>Rikenellaceae</taxon>
        <taxon>Alistipes</taxon>
    </lineage>
</organism>
<feature type="chain" id="PRO_5045046295" evidence="5">
    <location>
        <begin position="20"/>
        <end position="941"/>
    </location>
</feature>
<keyword evidence="9" id="KW-1185">Reference proteome</keyword>
<feature type="signal peptide" evidence="5">
    <location>
        <begin position="1"/>
        <end position="19"/>
    </location>
</feature>
<keyword evidence="2 4" id="KW-0472">Membrane</keyword>
<dbReference type="SUPFAM" id="SSF56935">
    <property type="entry name" value="Porins"/>
    <property type="match status" value="1"/>
</dbReference>
<dbReference type="InterPro" id="IPR036942">
    <property type="entry name" value="Beta-barrel_TonB_sf"/>
</dbReference>
<dbReference type="Proteomes" id="UP000636891">
    <property type="component" value="Unassembled WGS sequence"/>
</dbReference>
<accession>A0ABR7CM70</accession>
<dbReference type="RefSeq" id="WP_118655796.1">
    <property type="nucleotide sequence ID" value="NZ_JACOOK010000003.1"/>
</dbReference>
<reference evidence="8 9" key="1">
    <citation type="submission" date="2020-08" db="EMBL/GenBank/DDBJ databases">
        <title>Genome public.</title>
        <authorList>
            <person name="Liu C."/>
            <person name="Sun Q."/>
        </authorList>
    </citation>
    <scope>NUCLEOTIDE SEQUENCE [LARGE SCALE GENOMIC DNA]</scope>
    <source>
        <strain evidence="8 9">New-7</strain>
    </source>
</reference>
<dbReference type="Gene3D" id="2.60.40.1120">
    <property type="entry name" value="Carboxypeptidase-like, regulatory domain"/>
    <property type="match status" value="1"/>
</dbReference>
<dbReference type="InterPro" id="IPR012910">
    <property type="entry name" value="Plug_dom"/>
</dbReference>
<feature type="domain" description="TonB-dependent receptor-like beta-barrel" evidence="6">
    <location>
        <begin position="286"/>
        <end position="908"/>
    </location>
</feature>
<keyword evidence="4" id="KW-0798">TonB box</keyword>
<evidence type="ECO:0000256" key="5">
    <source>
        <dbReference type="SAM" id="SignalP"/>
    </source>
</evidence>
<keyword evidence="3" id="KW-0998">Cell outer membrane</keyword>
<name>A0ABR7CM70_9BACT</name>
<dbReference type="InterPro" id="IPR013784">
    <property type="entry name" value="Carb-bd-like_fold"/>
</dbReference>
<protein>
    <submittedName>
        <fullName evidence="8">TonB-dependent receptor</fullName>
    </submittedName>
</protein>
<gene>
    <name evidence="8" type="ORF">H8S08_06745</name>
</gene>
<dbReference type="InterPro" id="IPR037066">
    <property type="entry name" value="Plug_dom_sf"/>
</dbReference>
<comment type="similarity">
    <text evidence="4">Belongs to the TonB-dependent receptor family.</text>
</comment>
<dbReference type="Pfam" id="PF13715">
    <property type="entry name" value="CarbopepD_reg_2"/>
    <property type="match status" value="1"/>
</dbReference>
<evidence type="ECO:0000256" key="2">
    <source>
        <dbReference type="ARBA" id="ARBA00023136"/>
    </source>
</evidence>
<evidence type="ECO:0000259" key="6">
    <source>
        <dbReference type="Pfam" id="PF00593"/>
    </source>
</evidence>
<evidence type="ECO:0000256" key="4">
    <source>
        <dbReference type="RuleBase" id="RU003357"/>
    </source>
</evidence>
<comment type="caution">
    <text evidence="8">The sequence shown here is derived from an EMBL/GenBank/DDBJ whole genome shotgun (WGS) entry which is preliminary data.</text>
</comment>
<feature type="domain" description="TonB-dependent receptor plug" evidence="7">
    <location>
        <begin position="117"/>
        <end position="228"/>
    </location>
</feature>
<comment type="subcellular location">
    <subcellularLocation>
        <location evidence="1 4">Cell outer membrane</location>
    </subcellularLocation>
</comment>
<evidence type="ECO:0000259" key="7">
    <source>
        <dbReference type="Pfam" id="PF07715"/>
    </source>
</evidence>
<keyword evidence="8" id="KW-0675">Receptor</keyword>
<evidence type="ECO:0000313" key="8">
    <source>
        <dbReference type="EMBL" id="MBC5616715.1"/>
    </source>
</evidence>
<sequence>MRKFLLALLLSVSVLGVSAQKYTISGRVQIGKSSKGVPMAVVTVVDANLWAITDDNGHFSIRNVQAGKHPVNVSCLGYVALDSELNVTGDRDDLVFRLCCADLKLSEVVVTARENRNSMSTSCVIDKAALDHLQMVNVSDVSSLLPGGKTVNPNLMKDNVFSIRDGGVSQGNASFGTAVEVDGVRLSTNASFGDLSGASTRNIASSNVESIEVITGIPSVEYGDLTSGVVKVKTRKGKTPYTATFTTNPKTKQFSLSKGFDLGRDLGSLNVALEHTRAIDNPVSPYTTYQRNGIALNYARVFRRGSTPLNFSVGLTGNLGGMNTKDDPDAQTGEWKKAHDNALRFNTSLDWLLNKSWITNVAVTASVNYADMLSKYHLPVHTASEQPAVNATTEGYFVANQLPVNYVNTQFIDSKELDYGISLKANWSRRFDRLLNRVKAGVTWSANGNVGQGEYYENPQLQPNGFRPRPYTDIPYMHNLAVYLEDNLTLQLGQTSLGVMAGVRGEKTLIKNMQYNKAQSLSPRFNVKYTLINRERKYFLNQLNVRGGWGITEKLPSFNILYPDPLYRDIQVFGASYADNRSVYVYHTTPYSIAYNDNLRWMRNRNIEVGVDLTLGGTRISVAGYFNKTKYPYRLNTTYSPFEYRISQVPSGYKMPANPDIVVDNRTGQILVGDKDDPSAGYTPMDTKVMDKTFVKNIYQDNSSPVDRKGLEVTVDFPQIPSIRTQFRFDAAYTNVKYVNEGFSYIYKENQSHSSIPGRSFEYVGIYADNGGSTTATYNGRQTKRLDANLTAITHIPSIRMVISLRLEASLVSRSRNISSYHGKQLAYQVEQEGESYTALRPLYYMDLEGNVYNYDDAAANDPVLKGLIINGNSFQLKQDGYDPYFSANLSITKEIGNVASVSFYANNFTNARKYLASYASGVKVILTPDFYYGLTLRLKF</sequence>
<evidence type="ECO:0000256" key="1">
    <source>
        <dbReference type="ARBA" id="ARBA00004442"/>
    </source>
</evidence>
<dbReference type="Gene3D" id="2.170.130.10">
    <property type="entry name" value="TonB-dependent receptor, plug domain"/>
    <property type="match status" value="1"/>
</dbReference>
<dbReference type="Pfam" id="PF00593">
    <property type="entry name" value="TonB_dep_Rec_b-barrel"/>
    <property type="match status" value="1"/>
</dbReference>